<accession>F9XKR4</accession>
<evidence type="ECO:0000313" key="2">
    <source>
        <dbReference type="Proteomes" id="UP000008062"/>
    </source>
</evidence>
<name>F9XKR4_ZYMTI</name>
<reference evidence="1 2" key="1">
    <citation type="journal article" date="2011" name="PLoS Genet.">
        <title>Finished genome of the fungal wheat pathogen Mycosphaerella graminicola reveals dispensome structure, chromosome plasticity, and stealth pathogenesis.</title>
        <authorList>
            <person name="Goodwin S.B."/>
            <person name="Ben M'barek S."/>
            <person name="Dhillon B."/>
            <person name="Wittenberg A.H.J."/>
            <person name="Crane C.F."/>
            <person name="Hane J.K."/>
            <person name="Foster A.J."/>
            <person name="Van der Lee T.A.J."/>
            <person name="Grimwood J."/>
            <person name="Aerts A."/>
            <person name="Antoniw J."/>
            <person name="Bailey A."/>
            <person name="Bluhm B."/>
            <person name="Bowler J."/>
            <person name="Bristow J."/>
            <person name="van der Burgt A."/>
            <person name="Canto-Canche B."/>
            <person name="Churchill A.C.L."/>
            <person name="Conde-Ferraez L."/>
            <person name="Cools H.J."/>
            <person name="Coutinho P.M."/>
            <person name="Csukai M."/>
            <person name="Dehal P."/>
            <person name="De Wit P."/>
            <person name="Donzelli B."/>
            <person name="van de Geest H.C."/>
            <person name="van Ham R.C.H.J."/>
            <person name="Hammond-Kosack K.E."/>
            <person name="Henrissat B."/>
            <person name="Kilian A."/>
            <person name="Kobayashi A.K."/>
            <person name="Koopmann E."/>
            <person name="Kourmpetis Y."/>
            <person name="Kuzniar A."/>
            <person name="Lindquist E."/>
            <person name="Lombard V."/>
            <person name="Maliepaard C."/>
            <person name="Martins N."/>
            <person name="Mehrabi R."/>
            <person name="Nap J.P.H."/>
            <person name="Ponomarenko A."/>
            <person name="Rudd J.J."/>
            <person name="Salamov A."/>
            <person name="Schmutz J."/>
            <person name="Schouten H.J."/>
            <person name="Shapiro H."/>
            <person name="Stergiopoulos I."/>
            <person name="Torriani S.F.F."/>
            <person name="Tu H."/>
            <person name="de Vries R.P."/>
            <person name="Waalwijk C."/>
            <person name="Ware S.B."/>
            <person name="Wiebenga A."/>
            <person name="Zwiers L.-H."/>
            <person name="Oliver R.P."/>
            <person name="Grigoriev I.V."/>
            <person name="Kema G.H.J."/>
        </authorList>
    </citation>
    <scope>NUCLEOTIDE SEQUENCE [LARGE SCALE GENOMIC DNA]</scope>
    <source>
        <strain evidence="2">CBS 115943 / IPO323</strain>
    </source>
</reference>
<keyword evidence="2" id="KW-1185">Reference proteome</keyword>
<dbReference type="InterPro" id="IPR011990">
    <property type="entry name" value="TPR-like_helical_dom_sf"/>
</dbReference>
<dbReference type="Proteomes" id="UP000008062">
    <property type="component" value="Chromosome 10"/>
</dbReference>
<organism evidence="1 2">
    <name type="scientific">Zymoseptoria tritici (strain CBS 115943 / IPO323)</name>
    <name type="common">Speckled leaf blotch fungus</name>
    <name type="synonym">Septoria tritici</name>
    <dbReference type="NCBI Taxonomy" id="336722"/>
    <lineage>
        <taxon>Eukaryota</taxon>
        <taxon>Fungi</taxon>
        <taxon>Dikarya</taxon>
        <taxon>Ascomycota</taxon>
        <taxon>Pezizomycotina</taxon>
        <taxon>Dothideomycetes</taxon>
        <taxon>Dothideomycetidae</taxon>
        <taxon>Mycosphaerellales</taxon>
        <taxon>Mycosphaerellaceae</taxon>
        <taxon>Zymoseptoria</taxon>
    </lineage>
</organism>
<dbReference type="SUPFAM" id="SSF48452">
    <property type="entry name" value="TPR-like"/>
    <property type="match status" value="1"/>
</dbReference>
<dbReference type="RefSeq" id="XP_003848863.1">
    <property type="nucleotide sequence ID" value="XM_003848815.1"/>
</dbReference>
<dbReference type="KEGG" id="ztr:MYCGRDRAFT_96209"/>
<dbReference type="EMBL" id="CM001205">
    <property type="protein sequence ID" value="EGP83839.1"/>
    <property type="molecule type" value="Genomic_DNA"/>
</dbReference>
<dbReference type="GeneID" id="13398610"/>
<dbReference type="HOGENOM" id="CLU_447052_0_0_1"/>
<dbReference type="InParanoid" id="F9XKR4"/>
<dbReference type="AlphaFoldDB" id="F9XKR4"/>
<protein>
    <submittedName>
        <fullName evidence="1">Uncharacterized protein</fullName>
    </submittedName>
</protein>
<sequence length="611" mass="68532">MEASSKHGPRRFVTQAQSAAAAVAAASTCHGTHQSLQQIASAAAQAAKSASSAAATLRRYDETGNAFLVGTRLRRIVRRSFTEAWEPVEDSSRVWESLRAQVSDCEVSVEQLQVSLAKLPQINSFHLGPLLEALTLHMDAHEVSYLGRKRVDHRLKVELFFLGECRDRLASLRAERRKMTLEDASTGSQILRRGRKTYSCGEALYSASVHGGSALEVIAGRTNDDLQWRRSVAITVDYLDITEKFPQAGASLQSSPVIDWHVQRQTGGIRAPPPPYCPRSPSADLQQRLDNLRLPDGHFEISHHIHLARNCLKAAQAAFLEERYRQCRADVQQSSELARTLPVQDEQQVDSLDRVRLNALCSYHLDSPRTALESLHYALTFVESAARHPKDFIAIHQALAELYTEMSNFTQAEIWCQKTLDAARVCFPPKSTSISEAYALMSAIKAFQKDDFDATYYMDLIPPEQLSMPSMCRLILLRRFLPRSLTIFTNFGELVLPCNAKKLTAEERSDLLALSGLVRNHSLRIRKADSHKTSSHREVLSISQDDESCGPVIHLYVTPAGYSWGVDKDKLIRINGDVSSMTMQKIEAALNSSWYRKRRHVEVECTQLEFD</sequence>
<evidence type="ECO:0000313" key="1">
    <source>
        <dbReference type="EMBL" id="EGP83839.1"/>
    </source>
</evidence>
<proteinExistence type="predicted"/>
<dbReference type="Gene3D" id="1.25.40.10">
    <property type="entry name" value="Tetratricopeptide repeat domain"/>
    <property type="match status" value="1"/>
</dbReference>
<gene>
    <name evidence="1" type="ORF">MYCGRDRAFT_96209</name>
</gene>